<evidence type="ECO:0000313" key="2">
    <source>
        <dbReference type="EMBL" id="CAK0894197.1"/>
    </source>
</evidence>
<feature type="region of interest" description="Disordered" evidence="1">
    <location>
        <begin position="404"/>
        <end position="430"/>
    </location>
</feature>
<feature type="region of interest" description="Disordered" evidence="1">
    <location>
        <begin position="679"/>
        <end position="734"/>
    </location>
</feature>
<reference evidence="2" key="1">
    <citation type="submission" date="2023-10" db="EMBL/GenBank/DDBJ databases">
        <authorList>
            <person name="Chen Y."/>
            <person name="Shah S."/>
            <person name="Dougan E. K."/>
            <person name="Thang M."/>
            <person name="Chan C."/>
        </authorList>
    </citation>
    <scope>NUCLEOTIDE SEQUENCE [LARGE SCALE GENOMIC DNA]</scope>
</reference>
<feature type="region of interest" description="Disordered" evidence="1">
    <location>
        <begin position="227"/>
        <end position="248"/>
    </location>
</feature>
<accession>A0ABN9X610</accession>
<protein>
    <submittedName>
        <fullName evidence="2">Uncharacterized protein</fullName>
    </submittedName>
</protein>
<sequence length="734" mass="77917">MADPPPPPPQGLGSPAAWASPLPPPGSPSERRGIAGGAGLSQRLGAASPLSTSLLRLTRPAAPVPPRCPRAGEGAWPRSASSGSRSLPRLEPLSPSVSPTGRSRGSGGGASLAELPPDDGRAGPPPLPALRAWASPKGAGPGLSSPGAGGGGTGAYPPPLHSSDGESALARFQRGVAQVRPQLQQSDPNAATARGPVKWAPHFHSNPKHAKFCFLCLHSRLHGAQQAASEETSSGAASDDDLPPPAELQRLGYLHSGSAGSSFRREPVDFEQGNVAATWLRWVQDRAYVSLVKPFIAEHNSRQSCGNDVGLVFHHEEEKDRDVLAGIFSLTERQEVNVHLRLEKLGRWCASRETGLMDVMPEPARRPPLPHVEPLGQSQLEVLRYRPLLDADLLRGSSGRAAREAARAADASAGRLGAEGPPRPATSPSAPEAEILAFPLTADLVPQYEPWLPRAPRRRPVDASVDPLERPFLSLPSFAEGVMPQFGTGGGLARARPPRPAPVPEECLSQTFSLFEDNNAALREQAQCWGQVPPRPTPSAPLIEDPCRPPTLVVGAGERGRLVDPCLWDPDLRTPAGKTVPPLQEYGTAIYRAYSIPHPDEPFWTRVLSPVRDYGVKIRDTISLVPVRSFRKFRPQAVSVAFPRFLFDLAFEDPSGQDTWAVLAQRRAVPPLVRQAEAARERAAAEARRGSELPAPAGGPPAAGAPPAAPAQQARLRPPPGAEAARPPRQAAAA</sequence>
<feature type="compositionally biased region" description="Low complexity" evidence="1">
    <location>
        <begin position="408"/>
        <end position="418"/>
    </location>
</feature>
<name>A0ABN9X610_9DINO</name>
<feature type="region of interest" description="Disordered" evidence="1">
    <location>
        <begin position="179"/>
        <end position="198"/>
    </location>
</feature>
<evidence type="ECO:0000256" key="1">
    <source>
        <dbReference type="SAM" id="MobiDB-lite"/>
    </source>
</evidence>
<organism evidence="2 3">
    <name type="scientific">Prorocentrum cordatum</name>
    <dbReference type="NCBI Taxonomy" id="2364126"/>
    <lineage>
        <taxon>Eukaryota</taxon>
        <taxon>Sar</taxon>
        <taxon>Alveolata</taxon>
        <taxon>Dinophyceae</taxon>
        <taxon>Prorocentrales</taxon>
        <taxon>Prorocentraceae</taxon>
        <taxon>Prorocentrum</taxon>
    </lineage>
</organism>
<proteinExistence type="predicted"/>
<feature type="compositionally biased region" description="Low complexity" evidence="1">
    <location>
        <begin position="46"/>
        <end position="61"/>
    </location>
</feature>
<feature type="compositionally biased region" description="Low complexity" evidence="1">
    <location>
        <begin position="129"/>
        <end position="146"/>
    </location>
</feature>
<dbReference type="EMBL" id="CAUYUJ010019858">
    <property type="protein sequence ID" value="CAK0894197.1"/>
    <property type="molecule type" value="Genomic_DNA"/>
</dbReference>
<feature type="region of interest" description="Disordered" evidence="1">
    <location>
        <begin position="1"/>
        <end position="165"/>
    </location>
</feature>
<keyword evidence="3" id="KW-1185">Reference proteome</keyword>
<feature type="compositionally biased region" description="Pro residues" evidence="1">
    <location>
        <begin position="1"/>
        <end position="10"/>
    </location>
</feature>
<feature type="compositionally biased region" description="Basic and acidic residues" evidence="1">
    <location>
        <begin position="679"/>
        <end position="691"/>
    </location>
</feature>
<feature type="compositionally biased region" description="Pro residues" evidence="1">
    <location>
        <begin position="697"/>
        <end position="709"/>
    </location>
</feature>
<gene>
    <name evidence="2" type="ORF">PCOR1329_LOCUS73293</name>
</gene>
<feature type="compositionally biased region" description="Low complexity" evidence="1">
    <location>
        <begin position="227"/>
        <end position="237"/>
    </location>
</feature>
<comment type="caution">
    <text evidence="2">The sequence shown here is derived from an EMBL/GenBank/DDBJ whole genome shotgun (WGS) entry which is preliminary data.</text>
</comment>
<feature type="non-terminal residue" evidence="2">
    <location>
        <position position="734"/>
    </location>
</feature>
<feature type="compositionally biased region" description="Low complexity" evidence="1">
    <location>
        <begin position="710"/>
        <end position="734"/>
    </location>
</feature>
<dbReference type="Proteomes" id="UP001189429">
    <property type="component" value="Unassembled WGS sequence"/>
</dbReference>
<evidence type="ECO:0000313" key="3">
    <source>
        <dbReference type="Proteomes" id="UP001189429"/>
    </source>
</evidence>
<feature type="compositionally biased region" description="Low complexity" evidence="1">
    <location>
        <begin position="94"/>
        <end position="103"/>
    </location>
</feature>